<organism evidence="4 5">
    <name type="scientific">Patella caerulea</name>
    <name type="common">Rayed Mediterranean limpet</name>
    <dbReference type="NCBI Taxonomy" id="87958"/>
    <lineage>
        <taxon>Eukaryota</taxon>
        <taxon>Metazoa</taxon>
        <taxon>Spiralia</taxon>
        <taxon>Lophotrochozoa</taxon>
        <taxon>Mollusca</taxon>
        <taxon>Gastropoda</taxon>
        <taxon>Patellogastropoda</taxon>
        <taxon>Patelloidea</taxon>
        <taxon>Patellidae</taxon>
        <taxon>Patella</taxon>
    </lineage>
</organism>
<evidence type="ECO:0000256" key="2">
    <source>
        <dbReference type="RuleBase" id="RU000411"/>
    </source>
</evidence>
<dbReference type="InterPro" id="IPR023796">
    <property type="entry name" value="Serpin_dom"/>
</dbReference>
<dbReference type="InterPro" id="IPR042185">
    <property type="entry name" value="Serpin_sf_2"/>
</dbReference>
<evidence type="ECO:0000313" key="5">
    <source>
        <dbReference type="Proteomes" id="UP001347796"/>
    </source>
</evidence>
<protein>
    <recommendedName>
        <fullName evidence="3">Serpin domain-containing protein</fullName>
    </recommendedName>
</protein>
<dbReference type="InterPro" id="IPR000215">
    <property type="entry name" value="Serpin_fam"/>
</dbReference>
<feature type="domain" description="Serpin" evidence="3">
    <location>
        <begin position="1"/>
        <end position="353"/>
    </location>
</feature>
<dbReference type="InterPro" id="IPR023795">
    <property type="entry name" value="Serpin_CS"/>
</dbReference>
<dbReference type="Proteomes" id="UP001347796">
    <property type="component" value="Unassembled WGS sequence"/>
</dbReference>
<evidence type="ECO:0000259" key="3">
    <source>
        <dbReference type="SMART" id="SM00093"/>
    </source>
</evidence>
<dbReference type="InterPro" id="IPR036186">
    <property type="entry name" value="Serpin_sf"/>
</dbReference>
<keyword evidence="5" id="KW-1185">Reference proteome</keyword>
<name>A0AAN8KJ55_PATCE</name>
<dbReference type="Pfam" id="PF00079">
    <property type="entry name" value="Serpin"/>
    <property type="match status" value="1"/>
</dbReference>
<dbReference type="GO" id="GO:0004867">
    <property type="term" value="F:serine-type endopeptidase inhibitor activity"/>
    <property type="evidence" value="ECO:0007669"/>
    <property type="project" value="InterPro"/>
</dbReference>
<dbReference type="SUPFAM" id="SSF56574">
    <property type="entry name" value="Serpins"/>
    <property type="match status" value="1"/>
</dbReference>
<dbReference type="Gene3D" id="2.30.39.10">
    <property type="entry name" value="Alpha-1-antitrypsin, domain 1"/>
    <property type="match status" value="1"/>
</dbReference>
<dbReference type="PANTHER" id="PTHR11461">
    <property type="entry name" value="SERINE PROTEASE INHIBITOR, SERPIN"/>
    <property type="match status" value="1"/>
</dbReference>
<dbReference type="CDD" id="cd00172">
    <property type="entry name" value="serpin"/>
    <property type="match status" value="1"/>
</dbReference>
<dbReference type="InterPro" id="IPR042178">
    <property type="entry name" value="Serpin_sf_1"/>
</dbReference>
<dbReference type="EMBL" id="JAZGQO010000001">
    <property type="protein sequence ID" value="KAK6196402.1"/>
    <property type="molecule type" value="Genomic_DNA"/>
</dbReference>
<dbReference type="Gene3D" id="3.30.497.10">
    <property type="entry name" value="Antithrombin, subunit I, domain 2"/>
    <property type="match status" value="1"/>
</dbReference>
<dbReference type="SMART" id="SM00093">
    <property type="entry name" value="SERPIN"/>
    <property type="match status" value="1"/>
</dbReference>
<proteinExistence type="inferred from homology"/>
<dbReference type="PROSITE" id="PS00284">
    <property type="entry name" value="SERPIN"/>
    <property type="match status" value="1"/>
</dbReference>
<evidence type="ECO:0000256" key="1">
    <source>
        <dbReference type="ARBA" id="ARBA00009500"/>
    </source>
</evidence>
<comment type="similarity">
    <text evidence="1 2">Belongs to the serpin family.</text>
</comment>
<dbReference type="PANTHER" id="PTHR11461:SF211">
    <property type="entry name" value="GH10112P-RELATED"/>
    <property type="match status" value="1"/>
</dbReference>
<comment type="caution">
    <text evidence="4">The sequence shown here is derived from an EMBL/GenBank/DDBJ whole genome shotgun (WGS) entry which is preliminary data.</text>
</comment>
<reference evidence="4 5" key="1">
    <citation type="submission" date="2024-01" db="EMBL/GenBank/DDBJ databases">
        <title>The genome of the rayed Mediterranean limpet Patella caerulea (Linnaeus, 1758).</title>
        <authorList>
            <person name="Anh-Thu Weber A."/>
            <person name="Halstead-Nussloch G."/>
        </authorList>
    </citation>
    <scope>NUCLEOTIDE SEQUENCE [LARGE SCALE GENOMIC DNA]</scope>
    <source>
        <strain evidence="4">AATW-2023a</strain>
        <tissue evidence="4">Whole specimen</tissue>
    </source>
</reference>
<sequence length="353" mass="40602">MYNRLRPQNPNLIFSPVSIFIALSMTSLGARGPSKFQINRTLRQFAMRRFSHQASRILLSKLPNSNDNITFQYANGIFLRPETTVLPSFKGRIRRFYNTEVFNLSSWYPERDINNWVERKTNGLLSDFLSPGSIGDSFMMWIINAVFFRGTWEKLFDLRKTSRRPFTGTGGNAAYVEMMEMVDSFPSNRIEALQTSVLELPYVGGRYSLFIFLPDRSNGLENLETNMTYRTLETIMKNMEDPKVFSIGIPKIYLDNSLDLETSLKQMGITRIFDVREADLSGIEGDNTLFVDSIIHKSVLEVNEFGTIATTVTQVAIATKSLSQQFIANRPFMFIVRDKKYDINLFMGRFSYP</sequence>
<accession>A0AAN8KJ55</accession>
<dbReference type="GO" id="GO:0005615">
    <property type="term" value="C:extracellular space"/>
    <property type="evidence" value="ECO:0007669"/>
    <property type="project" value="InterPro"/>
</dbReference>
<gene>
    <name evidence="4" type="ORF">SNE40_001634</name>
</gene>
<evidence type="ECO:0000313" key="4">
    <source>
        <dbReference type="EMBL" id="KAK6196402.1"/>
    </source>
</evidence>
<dbReference type="AlphaFoldDB" id="A0AAN8KJ55"/>